<evidence type="ECO:0000313" key="3">
    <source>
        <dbReference type="Proteomes" id="UP001597475"/>
    </source>
</evidence>
<reference evidence="3" key="1">
    <citation type="journal article" date="2019" name="Int. J. Syst. Evol. Microbiol.">
        <title>The Global Catalogue of Microorganisms (GCM) 10K type strain sequencing project: providing services to taxonomists for standard genome sequencing and annotation.</title>
        <authorList>
            <consortium name="The Broad Institute Genomics Platform"/>
            <consortium name="The Broad Institute Genome Sequencing Center for Infectious Disease"/>
            <person name="Wu L."/>
            <person name="Ma J."/>
        </authorList>
    </citation>
    <scope>NUCLEOTIDE SEQUENCE [LARGE SCALE GENOMIC DNA]</scope>
    <source>
        <strain evidence="3">KCTC 33842</strain>
    </source>
</reference>
<accession>A0ABW5P5S0</accession>
<evidence type="ECO:0000313" key="2">
    <source>
        <dbReference type="EMBL" id="MFD2610631.1"/>
    </source>
</evidence>
<gene>
    <name evidence="2" type="ORF">ACFSR9_14500</name>
</gene>
<dbReference type="PANTHER" id="PTHR43031">
    <property type="entry name" value="FAD-DEPENDENT OXIDOREDUCTASE"/>
    <property type="match status" value="1"/>
</dbReference>
<evidence type="ECO:0000259" key="1">
    <source>
        <dbReference type="PROSITE" id="PS50206"/>
    </source>
</evidence>
<keyword evidence="3" id="KW-1185">Reference proteome</keyword>
<feature type="domain" description="Rhodanese" evidence="1">
    <location>
        <begin position="15"/>
        <end position="101"/>
    </location>
</feature>
<comment type="caution">
    <text evidence="2">The sequence shown here is derived from an EMBL/GenBank/DDBJ whole genome shotgun (WGS) entry which is preliminary data.</text>
</comment>
<sequence length="105" mass="11320">MSYTDIFTAELESKVREGAKVYDVRERDEYASGHIPGAVNVPLSELAGRENEIQCPAIVVCQAGGRSARAATHLAEQGKTDIMNLVGGTGAWMQEGREVRSGEQP</sequence>
<dbReference type="InterPro" id="IPR001307">
    <property type="entry name" value="Thiosulphate_STrfase_CS"/>
</dbReference>
<dbReference type="SUPFAM" id="SSF52821">
    <property type="entry name" value="Rhodanese/Cell cycle control phosphatase"/>
    <property type="match status" value="1"/>
</dbReference>
<dbReference type="Gene3D" id="3.40.250.10">
    <property type="entry name" value="Rhodanese-like domain"/>
    <property type="match status" value="1"/>
</dbReference>
<proteinExistence type="predicted"/>
<name>A0ABW5P5S0_9DEIO</name>
<dbReference type="Pfam" id="PF00581">
    <property type="entry name" value="Rhodanese"/>
    <property type="match status" value="1"/>
</dbReference>
<dbReference type="PROSITE" id="PS50206">
    <property type="entry name" value="RHODANESE_3"/>
    <property type="match status" value="1"/>
</dbReference>
<protein>
    <submittedName>
        <fullName evidence="2">Rhodanese-like domain-containing protein</fullName>
    </submittedName>
</protein>
<dbReference type="PROSITE" id="PS00380">
    <property type="entry name" value="RHODANESE_1"/>
    <property type="match status" value="1"/>
</dbReference>
<dbReference type="InterPro" id="IPR001763">
    <property type="entry name" value="Rhodanese-like_dom"/>
</dbReference>
<dbReference type="InterPro" id="IPR050229">
    <property type="entry name" value="GlpE_sulfurtransferase"/>
</dbReference>
<dbReference type="PANTHER" id="PTHR43031:SF1">
    <property type="entry name" value="PYRIDINE NUCLEOTIDE-DISULPHIDE OXIDOREDUCTASE"/>
    <property type="match status" value="1"/>
</dbReference>
<dbReference type="InterPro" id="IPR036873">
    <property type="entry name" value="Rhodanese-like_dom_sf"/>
</dbReference>
<dbReference type="SMART" id="SM00450">
    <property type="entry name" value="RHOD"/>
    <property type="match status" value="1"/>
</dbReference>
<dbReference type="RefSeq" id="WP_386846932.1">
    <property type="nucleotide sequence ID" value="NZ_JBHUMK010000073.1"/>
</dbReference>
<dbReference type="Proteomes" id="UP001597475">
    <property type="component" value="Unassembled WGS sequence"/>
</dbReference>
<dbReference type="EMBL" id="JBHUMK010000073">
    <property type="protein sequence ID" value="MFD2610631.1"/>
    <property type="molecule type" value="Genomic_DNA"/>
</dbReference>
<dbReference type="CDD" id="cd00158">
    <property type="entry name" value="RHOD"/>
    <property type="match status" value="1"/>
</dbReference>
<organism evidence="2 3">
    <name type="scientific">Deinococcus taklimakanensis</name>
    <dbReference type="NCBI Taxonomy" id="536443"/>
    <lineage>
        <taxon>Bacteria</taxon>
        <taxon>Thermotogati</taxon>
        <taxon>Deinococcota</taxon>
        <taxon>Deinococci</taxon>
        <taxon>Deinococcales</taxon>
        <taxon>Deinococcaceae</taxon>
        <taxon>Deinococcus</taxon>
    </lineage>
</organism>